<dbReference type="Proteomes" id="UP001386955">
    <property type="component" value="Unassembled WGS sequence"/>
</dbReference>
<dbReference type="AlphaFoldDB" id="A0AAN9T2P5"/>
<evidence type="ECO:0000313" key="3">
    <source>
        <dbReference type="Proteomes" id="UP001386955"/>
    </source>
</evidence>
<proteinExistence type="predicted"/>
<name>A0AAN9T2P5_PSOTE</name>
<dbReference type="EMBL" id="JAYMYS010000002">
    <property type="protein sequence ID" value="KAK7405648.1"/>
    <property type="molecule type" value="Genomic_DNA"/>
</dbReference>
<protein>
    <submittedName>
        <fullName evidence="2">Uncharacterized protein</fullName>
    </submittedName>
</protein>
<feature type="region of interest" description="Disordered" evidence="1">
    <location>
        <begin position="127"/>
        <end position="169"/>
    </location>
</feature>
<organism evidence="2 3">
    <name type="scientific">Psophocarpus tetragonolobus</name>
    <name type="common">Winged bean</name>
    <name type="synonym">Dolichos tetragonolobus</name>
    <dbReference type="NCBI Taxonomy" id="3891"/>
    <lineage>
        <taxon>Eukaryota</taxon>
        <taxon>Viridiplantae</taxon>
        <taxon>Streptophyta</taxon>
        <taxon>Embryophyta</taxon>
        <taxon>Tracheophyta</taxon>
        <taxon>Spermatophyta</taxon>
        <taxon>Magnoliopsida</taxon>
        <taxon>eudicotyledons</taxon>
        <taxon>Gunneridae</taxon>
        <taxon>Pentapetalae</taxon>
        <taxon>rosids</taxon>
        <taxon>fabids</taxon>
        <taxon>Fabales</taxon>
        <taxon>Fabaceae</taxon>
        <taxon>Papilionoideae</taxon>
        <taxon>50 kb inversion clade</taxon>
        <taxon>NPAAA clade</taxon>
        <taxon>indigoferoid/millettioid clade</taxon>
        <taxon>Phaseoleae</taxon>
        <taxon>Psophocarpus</taxon>
    </lineage>
</organism>
<evidence type="ECO:0000313" key="2">
    <source>
        <dbReference type="EMBL" id="KAK7405648.1"/>
    </source>
</evidence>
<keyword evidence="3" id="KW-1185">Reference proteome</keyword>
<gene>
    <name evidence="2" type="ORF">VNO78_07210</name>
</gene>
<feature type="compositionally biased region" description="Basic residues" evidence="1">
    <location>
        <begin position="139"/>
        <end position="150"/>
    </location>
</feature>
<comment type="caution">
    <text evidence="2">The sequence shown here is derived from an EMBL/GenBank/DDBJ whole genome shotgun (WGS) entry which is preliminary data.</text>
</comment>
<reference evidence="2 3" key="1">
    <citation type="submission" date="2024-01" db="EMBL/GenBank/DDBJ databases">
        <title>The genomes of 5 underutilized Papilionoideae crops provide insights into root nodulation and disease resistanc.</title>
        <authorList>
            <person name="Jiang F."/>
        </authorList>
    </citation>
    <scope>NUCLEOTIDE SEQUENCE [LARGE SCALE GENOMIC DNA]</scope>
    <source>
        <strain evidence="2">DUOXIRENSHENG_FW03</strain>
        <tissue evidence="2">Leaves</tissue>
    </source>
</reference>
<evidence type="ECO:0000256" key="1">
    <source>
        <dbReference type="SAM" id="MobiDB-lite"/>
    </source>
</evidence>
<accession>A0AAN9T2P5</accession>
<sequence length="169" mass="18277">MSEGRGGVRGSSCEIVDSCNKDLEVLEEVLRQERHKVEAFDDSSQGCEMVMHSGRGSAVEMTLLQHQDGMRGGYKGRIENIIGVGVRGIKVGVEKRGDGEGVGRVREVEDDSFVDVEVAYQAEVPDGGRKVAKGGKVSRGGKRVVKKRGVVRLQAPQSAKGRGRRKGQK</sequence>